<sequence length="252" mass="26021">MAWRRQEGRTSRLLAVARAARSLPVRRALAIGGLTLTAWALGSAAPALADTFDTVTETARLRDGQAVEQHNVEFTAITETVTPPVDPDTTSVPAVESPQIIDVDPLLDLATTETDALPVPPVESAPGVSETARTSDEDTDSPAFHDDSATGAATGAAKHDADPAPHEPERSSAVEATPDTDDSASEPSVSAAPAPTQPAQAQQQGPSSSGALAGYLTYPPAAPRRDALTSTVGHSTALPPQQHVADPFFSPD</sequence>
<dbReference type="RefSeq" id="WP_068691540.1">
    <property type="nucleotide sequence ID" value="NZ_CP063196.1"/>
</dbReference>
<feature type="region of interest" description="Disordered" evidence="1">
    <location>
        <begin position="113"/>
        <end position="252"/>
    </location>
</feature>
<gene>
    <name evidence="2" type="ORF">NI17_019020</name>
</gene>
<name>A0A399FUH3_9ACTN</name>
<evidence type="ECO:0000256" key="1">
    <source>
        <dbReference type="SAM" id="MobiDB-lite"/>
    </source>
</evidence>
<protein>
    <submittedName>
        <fullName evidence="2">Uncharacterized protein</fullName>
    </submittedName>
</protein>
<reference evidence="2" key="1">
    <citation type="submission" date="2020-10" db="EMBL/GenBank/DDBJ databases">
        <title>De novo genome project of the cellulose decomposer Thermobifida halotolerans type strain.</title>
        <authorList>
            <person name="Nagy I."/>
            <person name="Horvath B."/>
            <person name="Kukolya J."/>
            <person name="Nagy I."/>
            <person name="Orsini M."/>
        </authorList>
    </citation>
    <scope>NUCLEOTIDE SEQUENCE</scope>
    <source>
        <strain evidence="2">DSM 44931</strain>
    </source>
</reference>
<dbReference type="Proteomes" id="UP000265719">
    <property type="component" value="Chromosome"/>
</dbReference>
<feature type="compositionally biased region" description="Basic and acidic residues" evidence="1">
    <location>
        <begin position="157"/>
        <end position="172"/>
    </location>
</feature>
<proteinExistence type="predicted"/>
<organism evidence="2 3">
    <name type="scientific">Thermobifida halotolerans</name>
    <dbReference type="NCBI Taxonomy" id="483545"/>
    <lineage>
        <taxon>Bacteria</taxon>
        <taxon>Bacillati</taxon>
        <taxon>Actinomycetota</taxon>
        <taxon>Actinomycetes</taxon>
        <taxon>Streptosporangiales</taxon>
        <taxon>Nocardiopsidaceae</taxon>
        <taxon>Thermobifida</taxon>
    </lineage>
</organism>
<dbReference type="AlphaFoldDB" id="A0A399FUH3"/>
<feature type="compositionally biased region" description="Low complexity" evidence="1">
    <location>
        <begin position="185"/>
        <end position="214"/>
    </location>
</feature>
<keyword evidence="3" id="KW-1185">Reference proteome</keyword>
<evidence type="ECO:0000313" key="3">
    <source>
        <dbReference type="Proteomes" id="UP000265719"/>
    </source>
</evidence>
<accession>A0A399FUH3</accession>
<dbReference type="OrthoDB" id="10020529at2"/>
<evidence type="ECO:0000313" key="2">
    <source>
        <dbReference type="EMBL" id="UOE18845.1"/>
    </source>
</evidence>
<dbReference type="KEGG" id="thao:NI17_019020"/>
<dbReference type="EMBL" id="CP063196">
    <property type="protein sequence ID" value="UOE18845.1"/>
    <property type="molecule type" value="Genomic_DNA"/>
</dbReference>